<evidence type="ECO:0000313" key="7">
    <source>
        <dbReference type="Proteomes" id="UP000759131"/>
    </source>
</evidence>
<dbReference type="Proteomes" id="UP000759131">
    <property type="component" value="Unassembled WGS sequence"/>
</dbReference>
<dbReference type="OrthoDB" id="2985014at2759"/>
<keyword evidence="2 5" id="KW-0812">Transmembrane</keyword>
<keyword evidence="7" id="KW-1185">Reference proteome</keyword>
<evidence type="ECO:0000256" key="2">
    <source>
        <dbReference type="ARBA" id="ARBA00022692"/>
    </source>
</evidence>
<evidence type="ECO:0000256" key="1">
    <source>
        <dbReference type="ARBA" id="ARBA00004141"/>
    </source>
</evidence>
<dbReference type="PANTHER" id="PTHR11662:SF399">
    <property type="entry name" value="FI19708P1-RELATED"/>
    <property type="match status" value="1"/>
</dbReference>
<reference evidence="6" key="1">
    <citation type="submission" date="2020-11" db="EMBL/GenBank/DDBJ databases">
        <authorList>
            <person name="Tran Van P."/>
        </authorList>
    </citation>
    <scope>NUCLEOTIDE SEQUENCE</scope>
</reference>
<dbReference type="EMBL" id="CAJPIZ010022385">
    <property type="protein sequence ID" value="CAG2117928.1"/>
    <property type="molecule type" value="Genomic_DNA"/>
</dbReference>
<keyword evidence="3 5" id="KW-1133">Transmembrane helix</keyword>
<organism evidence="6">
    <name type="scientific">Medioppia subpectinata</name>
    <dbReference type="NCBI Taxonomy" id="1979941"/>
    <lineage>
        <taxon>Eukaryota</taxon>
        <taxon>Metazoa</taxon>
        <taxon>Ecdysozoa</taxon>
        <taxon>Arthropoda</taxon>
        <taxon>Chelicerata</taxon>
        <taxon>Arachnida</taxon>
        <taxon>Acari</taxon>
        <taxon>Acariformes</taxon>
        <taxon>Sarcoptiformes</taxon>
        <taxon>Oribatida</taxon>
        <taxon>Brachypylina</taxon>
        <taxon>Oppioidea</taxon>
        <taxon>Oppiidae</taxon>
        <taxon>Medioppia</taxon>
    </lineage>
</organism>
<proteinExistence type="predicted"/>
<dbReference type="AlphaFoldDB" id="A0A7R9LG00"/>
<dbReference type="EMBL" id="OC876960">
    <property type="protein sequence ID" value="CAD7639668.1"/>
    <property type="molecule type" value="Genomic_DNA"/>
</dbReference>
<feature type="transmembrane region" description="Helical" evidence="5">
    <location>
        <begin position="91"/>
        <end position="110"/>
    </location>
</feature>
<dbReference type="PANTHER" id="PTHR11662">
    <property type="entry name" value="SOLUTE CARRIER FAMILY 17"/>
    <property type="match status" value="1"/>
</dbReference>
<dbReference type="GO" id="GO:0022857">
    <property type="term" value="F:transmembrane transporter activity"/>
    <property type="evidence" value="ECO:0007669"/>
    <property type="project" value="TreeGrafter"/>
</dbReference>
<evidence type="ECO:0008006" key="8">
    <source>
        <dbReference type="Google" id="ProtNLM"/>
    </source>
</evidence>
<keyword evidence="4 5" id="KW-0472">Membrane</keyword>
<dbReference type="SUPFAM" id="SSF103473">
    <property type="entry name" value="MFS general substrate transporter"/>
    <property type="match status" value="1"/>
</dbReference>
<comment type="subcellular location">
    <subcellularLocation>
        <location evidence="1">Membrane</location>
        <topology evidence="1">Multi-pass membrane protein</topology>
    </subcellularLocation>
</comment>
<evidence type="ECO:0000256" key="5">
    <source>
        <dbReference type="SAM" id="Phobius"/>
    </source>
</evidence>
<dbReference type="InterPro" id="IPR050382">
    <property type="entry name" value="MFS_Na/Anion_cotransporter"/>
</dbReference>
<accession>A0A7R9LG00</accession>
<gene>
    <name evidence="6" type="ORF">OSB1V03_LOCUS17881</name>
</gene>
<dbReference type="InterPro" id="IPR036259">
    <property type="entry name" value="MFS_trans_sf"/>
</dbReference>
<evidence type="ECO:0000313" key="6">
    <source>
        <dbReference type="EMBL" id="CAD7639668.1"/>
    </source>
</evidence>
<evidence type="ECO:0000256" key="3">
    <source>
        <dbReference type="ARBA" id="ARBA00022989"/>
    </source>
</evidence>
<sequence length="148" mass="16040">MSSLTYLSQTVIAWIAAHISDNLRETMFIVAAGLNGCHFSSLKSTHVDMAPDFAGTLYGVTNSMAGVSGLIAPQFAAYFLNNGHTLTNWSIIFYTTIIVYILGTVIYLVFGSAKVQDWAVDHNTDTIQLGPKKNGGETFEKSDSTGKH</sequence>
<dbReference type="Gene3D" id="1.20.1250.20">
    <property type="entry name" value="MFS general substrate transporter like domains"/>
    <property type="match status" value="1"/>
</dbReference>
<dbReference type="GO" id="GO:0016020">
    <property type="term" value="C:membrane"/>
    <property type="evidence" value="ECO:0007669"/>
    <property type="project" value="UniProtKB-SubCell"/>
</dbReference>
<protein>
    <recommendedName>
        <fullName evidence="8">Inorganic phosphate cotransporter</fullName>
    </recommendedName>
</protein>
<name>A0A7R9LG00_9ACAR</name>
<evidence type="ECO:0000256" key="4">
    <source>
        <dbReference type="ARBA" id="ARBA00023136"/>
    </source>
</evidence>
<dbReference type="GO" id="GO:0006820">
    <property type="term" value="P:monoatomic anion transport"/>
    <property type="evidence" value="ECO:0007669"/>
    <property type="project" value="TreeGrafter"/>
</dbReference>